<evidence type="ECO:0000313" key="3">
    <source>
        <dbReference type="EMBL" id="CAB4568848.1"/>
    </source>
</evidence>
<accession>A0A6J6C7I1</accession>
<dbReference type="SUPFAM" id="SSF159659">
    <property type="entry name" value="Cgl1923-like"/>
    <property type="match status" value="1"/>
</dbReference>
<dbReference type="EMBL" id="CAEZST010000010">
    <property type="protein sequence ID" value="CAB4547074.1"/>
    <property type="molecule type" value="Genomic_DNA"/>
</dbReference>
<reference evidence="2" key="1">
    <citation type="submission" date="2020-05" db="EMBL/GenBank/DDBJ databases">
        <authorList>
            <person name="Chiriac C."/>
            <person name="Salcher M."/>
            <person name="Ghai R."/>
            <person name="Kavagutti S V."/>
        </authorList>
    </citation>
    <scope>NUCLEOTIDE SEQUENCE</scope>
</reference>
<name>A0A6J6C7I1_9ZZZZ</name>
<dbReference type="Gene3D" id="3.40.50.10900">
    <property type="entry name" value="PAC-like subunit"/>
    <property type="match status" value="1"/>
</dbReference>
<gene>
    <name evidence="2" type="ORF">UFOPK1503_00737</name>
    <name evidence="3" type="ORF">UFOPK1693_00541</name>
</gene>
<protein>
    <submittedName>
        <fullName evidence="2">Unannotated protein</fullName>
    </submittedName>
</protein>
<feature type="region of interest" description="Disordered" evidence="1">
    <location>
        <begin position="261"/>
        <end position="280"/>
    </location>
</feature>
<organism evidence="2">
    <name type="scientific">freshwater metagenome</name>
    <dbReference type="NCBI Taxonomy" id="449393"/>
    <lineage>
        <taxon>unclassified sequences</taxon>
        <taxon>metagenomes</taxon>
        <taxon>ecological metagenomes</taxon>
    </lineage>
</organism>
<sequence>MSELYREYELSAEISGLPMICLLTGFSDSGSTVQQLSEHFFANLDNQVLIRFDNDSLLDYRSRRPVLYFEKDHIDSYEPASLAIYLMKDEADQSFLLLEGYEPDMKWEAFSRSVVEIAERFQISSFTWVHAIPFPIPHTRATGVTVSGNRKDMIERFSEWKPQTQVPGNIVHLLEYRLVEVGLDVAGFVLLVPHYLADNEVPKAALSGLELITAATGLVFPSDEVRERANAFDKKVNNQMQDNQELQKLIATLEQGYASGETAPARAPLGKPTAQPPSADQLADELEKYLATLRRNFDGDKE</sequence>
<evidence type="ECO:0000313" key="2">
    <source>
        <dbReference type="EMBL" id="CAB4547074.1"/>
    </source>
</evidence>
<dbReference type="Pfam" id="PF09754">
    <property type="entry name" value="PAC2"/>
    <property type="match status" value="1"/>
</dbReference>
<proteinExistence type="predicted"/>
<dbReference type="InterPro" id="IPR019151">
    <property type="entry name" value="Proteasome_assmbl_chaperone_2"/>
</dbReference>
<dbReference type="PIRSF" id="PIRSF028754">
    <property type="entry name" value="UCP028754"/>
    <property type="match status" value="1"/>
</dbReference>
<dbReference type="EMBL" id="CAEZTO010000004">
    <property type="protein sequence ID" value="CAB4568848.1"/>
    <property type="molecule type" value="Genomic_DNA"/>
</dbReference>
<evidence type="ECO:0000256" key="1">
    <source>
        <dbReference type="SAM" id="MobiDB-lite"/>
    </source>
</evidence>
<dbReference type="InterPro" id="IPR008492">
    <property type="entry name" value="Rv2714-like"/>
</dbReference>
<dbReference type="AlphaFoldDB" id="A0A6J6C7I1"/>
<dbReference type="InterPro" id="IPR038389">
    <property type="entry name" value="PSMG2_sf"/>
</dbReference>